<feature type="transmembrane region" description="Helical" evidence="9">
    <location>
        <begin position="295"/>
        <end position="312"/>
    </location>
</feature>
<feature type="transmembrane region" description="Helical" evidence="9">
    <location>
        <begin position="31"/>
        <end position="48"/>
    </location>
</feature>
<evidence type="ECO:0000256" key="9">
    <source>
        <dbReference type="SAM" id="Phobius"/>
    </source>
</evidence>
<accession>A0A7K1KMN2</accession>
<evidence type="ECO:0000256" key="8">
    <source>
        <dbReference type="ARBA" id="ARBA00023136"/>
    </source>
</evidence>
<dbReference type="EMBL" id="WODC01000003">
    <property type="protein sequence ID" value="MUM77343.1"/>
    <property type="molecule type" value="Genomic_DNA"/>
</dbReference>
<comment type="subcellular location">
    <subcellularLocation>
        <location evidence="1">Cell membrane</location>
        <topology evidence="1">Multi-pass membrane protein</topology>
    </subcellularLocation>
</comment>
<sequence length="606" mass="65331">MHQLTSITIALILVAGILCQWLAWRVKLPAIIFLLSCGVLAGPVLGWLDPDLLMGDLLFPFISLSVAVILFEGSLTLKLREIPGLERVIRNMITLGALITWLITATATALLLGFSWEIACLFGAIMVVTGPTVVMPMLRTVRPRESVANILQWEGILIDPIGAILAVLVYQFIVAGGAQGGVAAGALVFGKIVLIGVGLGVGSGQLFGLLLRKYWVPQFLHNVIALALVCGVFALSNLMEAESGLLTVTVMGVWLANMRGVDLDEIMDFKESLSLLLISALFILLAARMDLAAFVSLGWPALGVFLAIQFLARPLSVQASALGSGLSMAERHLLSWIAPRGIVAAAITAVFALKLGALGYEDAPQLVPLTFMVIVGTVVLQSTTARFLASRLGVAEPEPRGFLIVGANPVAQAVGLALQENGYRALLADQNWSAVRDAKLAGLPAYWGNPVSEHAERNLNLLGIGHLLALSANVELNALAAQYYRLEFEPVRVFSVRNRPKKEGVPDEKTAFRYGGRVLFDNTVTYRDMERMIRLGGEIRRTALTREFSFADYLADVSTQRLPLFAIDPDEGIHVFTPDADFTPKEGWSILALTREGQAADGNGDD</sequence>
<dbReference type="Proteomes" id="UP000461162">
    <property type="component" value="Unassembled WGS sequence"/>
</dbReference>
<dbReference type="SUPFAM" id="SSF51735">
    <property type="entry name" value="NAD(P)-binding Rossmann-fold domains"/>
    <property type="match status" value="1"/>
</dbReference>
<feature type="domain" description="Cation/H+ exchanger transmembrane" evidence="10">
    <location>
        <begin position="13"/>
        <end position="389"/>
    </location>
</feature>
<dbReference type="InterPro" id="IPR006153">
    <property type="entry name" value="Cation/H_exchanger_TM"/>
</dbReference>
<feature type="transmembrane region" description="Helical" evidence="9">
    <location>
        <begin position="333"/>
        <end position="353"/>
    </location>
</feature>
<dbReference type="InterPro" id="IPR036291">
    <property type="entry name" value="NAD(P)-bd_dom_sf"/>
</dbReference>
<feature type="transmembrane region" description="Helical" evidence="9">
    <location>
        <begin position="219"/>
        <end position="238"/>
    </location>
</feature>
<keyword evidence="12" id="KW-1185">Reference proteome</keyword>
<evidence type="ECO:0000256" key="2">
    <source>
        <dbReference type="ARBA" id="ARBA00022448"/>
    </source>
</evidence>
<feature type="transmembrane region" description="Helical" evidence="9">
    <location>
        <begin position="273"/>
        <end position="289"/>
    </location>
</feature>
<dbReference type="Pfam" id="PF00999">
    <property type="entry name" value="Na_H_Exchanger"/>
    <property type="match status" value="1"/>
</dbReference>
<feature type="transmembrane region" description="Helical" evidence="9">
    <location>
        <begin position="150"/>
        <end position="173"/>
    </location>
</feature>
<feature type="transmembrane region" description="Helical" evidence="9">
    <location>
        <begin position="118"/>
        <end position="138"/>
    </location>
</feature>
<keyword evidence="8 9" id="KW-0472">Membrane</keyword>
<keyword evidence="6 9" id="KW-1133">Transmembrane helix</keyword>
<keyword evidence="4" id="KW-1003">Cell membrane</keyword>
<feature type="transmembrane region" description="Helical" evidence="9">
    <location>
        <begin position="6"/>
        <end position="24"/>
    </location>
</feature>
<dbReference type="Gene3D" id="1.20.1530.20">
    <property type="match status" value="1"/>
</dbReference>
<dbReference type="GO" id="GO:0005886">
    <property type="term" value="C:plasma membrane"/>
    <property type="evidence" value="ECO:0007669"/>
    <property type="project" value="UniProtKB-SubCell"/>
</dbReference>
<feature type="transmembrane region" description="Helical" evidence="9">
    <location>
        <begin position="54"/>
        <end position="71"/>
    </location>
</feature>
<evidence type="ECO:0000256" key="3">
    <source>
        <dbReference type="ARBA" id="ARBA00022449"/>
    </source>
</evidence>
<comment type="caution">
    <text evidence="11">The sequence shown here is derived from an EMBL/GenBank/DDBJ whole genome shotgun (WGS) entry which is preliminary data.</text>
</comment>
<feature type="transmembrane region" description="Helical" evidence="9">
    <location>
        <begin position="92"/>
        <end position="112"/>
    </location>
</feature>
<dbReference type="Gene3D" id="3.40.50.720">
    <property type="entry name" value="NAD(P)-binding Rossmann-like Domain"/>
    <property type="match status" value="1"/>
</dbReference>
<feature type="transmembrane region" description="Helical" evidence="9">
    <location>
        <begin position="185"/>
        <end position="207"/>
    </location>
</feature>
<proteinExistence type="predicted"/>
<reference evidence="11 12" key="1">
    <citation type="submission" date="2019-11" db="EMBL/GenBank/DDBJ databases">
        <title>Pseudodesulfovibrio alkaliphilus, sp. nov., an alkaliphilic sulfate-reducing bacteria from mud volcano of Taman peninsula, Russia.</title>
        <authorList>
            <person name="Frolova A."/>
            <person name="Merkel A.Y."/>
            <person name="Slobodkin A.I."/>
        </authorList>
    </citation>
    <scope>NUCLEOTIDE SEQUENCE [LARGE SCALE GENOMIC DNA]</scope>
    <source>
        <strain evidence="11 12">F-1</strain>
    </source>
</reference>
<evidence type="ECO:0000256" key="5">
    <source>
        <dbReference type="ARBA" id="ARBA00022692"/>
    </source>
</evidence>
<name>A0A7K1KMN2_9BACT</name>
<gene>
    <name evidence="11" type="ORF">GKC30_06835</name>
</gene>
<dbReference type="GO" id="GO:1902600">
    <property type="term" value="P:proton transmembrane transport"/>
    <property type="evidence" value="ECO:0007669"/>
    <property type="project" value="InterPro"/>
</dbReference>
<keyword evidence="3" id="KW-0050">Antiport</keyword>
<dbReference type="PANTHER" id="PTHR32507:SF0">
    <property type="entry name" value="NA(+)_H(+) ANTIPORTER 2-RELATED"/>
    <property type="match status" value="1"/>
</dbReference>
<evidence type="ECO:0000256" key="4">
    <source>
        <dbReference type="ARBA" id="ARBA00022475"/>
    </source>
</evidence>
<evidence type="ECO:0000256" key="6">
    <source>
        <dbReference type="ARBA" id="ARBA00022989"/>
    </source>
</evidence>
<dbReference type="RefSeq" id="WP_367614013.1">
    <property type="nucleotide sequence ID" value="NZ_WODC01000003.1"/>
</dbReference>
<dbReference type="GO" id="GO:0015297">
    <property type="term" value="F:antiporter activity"/>
    <property type="evidence" value="ECO:0007669"/>
    <property type="project" value="UniProtKB-KW"/>
</dbReference>
<organism evidence="11 12">
    <name type="scientific">Pseudodesulfovibrio alkaliphilus</name>
    <dbReference type="NCBI Taxonomy" id="2661613"/>
    <lineage>
        <taxon>Bacteria</taxon>
        <taxon>Pseudomonadati</taxon>
        <taxon>Thermodesulfobacteriota</taxon>
        <taxon>Desulfovibrionia</taxon>
        <taxon>Desulfovibrionales</taxon>
        <taxon>Desulfovibrionaceae</taxon>
    </lineage>
</organism>
<evidence type="ECO:0000256" key="1">
    <source>
        <dbReference type="ARBA" id="ARBA00004651"/>
    </source>
</evidence>
<protein>
    <submittedName>
        <fullName evidence="11">Sodium:proton antiporter</fullName>
    </submittedName>
</protein>
<dbReference type="PANTHER" id="PTHR32507">
    <property type="entry name" value="NA(+)/H(+) ANTIPORTER 1"/>
    <property type="match status" value="1"/>
</dbReference>
<evidence type="ECO:0000259" key="10">
    <source>
        <dbReference type="Pfam" id="PF00999"/>
    </source>
</evidence>
<keyword evidence="7" id="KW-0406">Ion transport</keyword>
<evidence type="ECO:0000256" key="7">
    <source>
        <dbReference type="ARBA" id="ARBA00023065"/>
    </source>
</evidence>
<feature type="transmembrane region" description="Helical" evidence="9">
    <location>
        <begin position="365"/>
        <end position="383"/>
    </location>
</feature>
<keyword evidence="2" id="KW-0813">Transport</keyword>
<keyword evidence="5 9" id="KW-0812">Transmembrane</keyword>
<dbReference type="InterPro" id="IPR038770">
    <property type="entry name" value="Na+/solute_symporter_sf"/>
</dbReference>
<evidence type="ECO:0000313" key="11">
    <source>
        <dbReference type="EMBL" id="MUM77343.1"/>
    </source>
</evidence>
<evidence type="ECO:0000313" key="12">
    <source>
        <dbReference type="Proteomes" id="UP000461162"/>
    </source>
</evidence>
<dbReference type="AlphaFoldDB" id="A0A7K1KMN2"/>